<dbReference type="PROSITE" id="PS50015">
    <property type="entry name" value="SAP_B"/>
    <property type="match status" value="2"/>
</dbReference>
<keyword evidence="1" id="KW-1015">Disulfide bond</keyword>
<keyword evidence="2" id="KW-0732">Signal</keyword>
<dbReference type="SUPFAM" id="SSF47862">
    <property type="entry name" value="Saposin"/>
    <property type="match status" value="2"/>
</dbReference>
<dbReference type="PANTHER" id="PTHR15541:SF2">
    <property type="entry name" value="GRANULYSIN"/>
    <property type="match status" value="1"/>
</dbReference>
<sequence length="267" mass="30143">MSPAFTFAFLLLSATVVKSLKDEAEEEEDFPSHVNQERADHNTEEVLQDGGLQDVCNGCETLVTKVKKKMGNKTPEKDKIAKLLDEVCKEEKSESVAAACKTITGKNKNKGQLKSPLLTEKLRMTMSPAISIVLLLLSAVVVKSWESPEDETEEEEDDSSAELNHDMKERADHDAEEILQDQAFPGSCYACRYIVSKVKRQAGRDHSKARIRCLMMGVCNGFRSRFVRSACKKVTRRYQYRLSNYIAKNGSSRRICARLRLCRRVSQ</sequence>
<accession>A0A6G0IF29</accession>
<evidence type="ECO:0000313" key="4">
    <source>
        <dbReference type="EMBL" id="KAE8289984.1"/>
    </source>
</evidence>
<evidence type="ECO:0000256" key="1">
    <source>
        <dbReference type="ARBA" id="ARBA00023157"/>
    </source>
</evidence>
<dbReference type="EMBL" id="REGW02000011">
    <property type="protein sequence ID" value="KAE8289984.1"/>
    <property type="molecule type" value="Genomic_DNA"/>
</dbReference>
<feature type="signal peptide" evidence="2">
    <location>
        <begin position="1"/>
        <end position="19"/>
    </location>
</feature>
<name>A0A6G0IF29_LARCR</name>
<dbReference type="GO" id="GO:0042742">
    <property type="term" value="P:defense response to bacterium"/>
    <property type="evidence" value="ECO:0007669"/>
    <property type="project" value="InterPro"/>
</dbReference>
<evidence type="ECO:0000256" key="2">
    <source>
        <dbReference type="SAM" id="SignalP"/>
    </source>
</evidence>
<dbReference type="Proteomes" id="UP000424527">
    <property type="component" value="Unassembled WGS sequence"/>
</dbReference>
<feature type="domain" description="Saposin B-type" evidence="3">
    <location>
        <begin position="184"/>
        <end position="266"/>
    </location>
</feature>
<dbReference type="Gene3D" id="1.10.225.10">
    <property type="entry name" value="Saposin-like"/>
    <property type="match status" value="2"/>
</dbReference>
<organism evidence="4 5">
    <name type="scientific">Larimichthys crocea</name>
    <name type="common">Large yellow croaker</name>
    <name type="synonym">Pseudosciaena crocea</name>
    <dbReference type="NCBI Taxonomy" id="215358"/>
    <lineage>
        <taxon>Eukaryota</taxon>
        <taxon>Metazoa</taxon>
        <taxon>Chordata</taxon>
        <taxon>Craniata</taxon>
        <taxon>Vertebrata</taxon>
        <taxon>Euteleostomi</taxon>
        <taxon>Actinopterygii</taxon>
        <taxon>Neopterygii</taxon>
        <taxon>Teleostei</taxon>
        <taxon>Neoteleostei</taxon>
        <taxon>Acanthomorphata</taxon>
        <taxon>Eupercaria</taxon>
        <taxon>Sciaenidae</taxon>
        <taxon>Larimichthys</taxon>
    </lineage>
</organism>
<comment type="caution">
    <text evidence="4">The sequence shown here is derived from an EMBL/GenBank/DDBJ whole genome shotgun (WGS) entry which is preliminary data.</text>
</comment>
<dbReference type="InterPro" id="IPR008139">
    <property type="entry name" value="SaposinB_dom"/>
</dbReference>
<feature type="chain" id="PRO_5026281462" description="Saposin B-type domain-containing protein" evidence="2">
    <location>
        <begin position="20"/>
        <end position="267"/>
    </location>
</feature>
<keyword evidence="5" id="KW-1185">Reference proteome</keyword>
<evidence type="ECO:0000259" key="3">
    <source>
        <dbReference type="PROSITE" id="PS50015"/>
    </source>
</evidence>
<dbReference type="PANTHER" id="PTHR15541">
    <property type="entry name" value="GRANULYSIN RELATED"/>
    <property type="match status" value="1"/>
</dbReference>
<evidence type="ECO:0000313" key="5">
    <source>
        <dbReference type="Proteomes" id="UP000424527"/>
    </source>
</evidence>
<protein>
    <recommendedName>
        <fullName evidence="3">Saposin B-type domain-containing protein</fullName>
    </recommendedName>
</protein>
<dbReference type="InterPro" id="IPR038847">
    <property type="entry name" value="Granulysin-like"/>
</dbReference>
<feature type="domain" description="Saposin B-type" evidence="3">
    <location>
        <begin position="52"/>
        <end position="103"/>
    </location>
</feature>
<dbReference type="AlphaFoldDB" id="A0A6G0IF29"/>
<reference evidence="4 5" key="1">
    <citation type="submission" date="2019-07" db="EMBL/GenBank/DDBJ databases">
        <title>Chromosome genome assembly for large yellow croaker.</title>
        <authorList>
            <person name="Xiao S."/>
        </authorList>
    </citation>
    <scope>NUCLEOTIDE SEQUENCE [LARGE SCALE GENOMIC DNA]</scope>
    <source>
        <strain evidence="4">JMULYC20181020</strain>
        <tissue evidence="4">Muscle</tissue>
    </source>
</reference>
<dbReference type="SMART" id="SM00741">
    <property type="entry name" value="SapB"/>
    <property type="match status" value="1"/>
</dbReference>
<dbReference type="InterPro" id="IPR011001">
    <property type="entry name" value="Saposin-like"/>
</dbReference>
<gene>
    <name evidence="4" type="ORF">D5F01_LYC11696</name>
</gene>
<proteinExistence type="predicted"/>